<protein>
    <submittedName>
        <fullName evidence="1">Uncharacterized protein</fullName>
    </submittedName>
</protein>
<evidence type="ECO:0000313" key="2">
    <source>
        <dbReference type="Proteomes" id="UP000324800"/>
    </source>
</evidence>
<accession>A0A5J4V5T5</accession>
<name>A0A5J4V5T5_9EUKA</name>
<sequence>MPLVEYAGMDVIGISTAGGVGEEYDQEIYDVLEYMHYFFSRLHQETQFFFLVPSFQYQPQLAKNSYEQIIEECGSEEVDAQLFNKGDDGDIKFKATQVKAEIMNHFIDSSNSRPRCYDLWSDS</sequence>
<dbReference type="EMBL" id="SNRW01009501">
    <property type="protein sequence ID" value="KAA6377903.1"/>
    <property type="molecule type" value="Genomic_DNA"/>
</dbReference>
<evidence type="ECO:0000313" key="1">
    <source>
        <dbReference type="EMBL" id="KAA6377903.1"/>
    </source>
</evidence>
<comment type="caution">
    <text evidence="1">The sequence shown here is derived from an EMBL/GenBank/DDBJ whole genome shotgun (WGS) entry which is preliminary data.</text>
</comment>
<organism evidence="1 2">
    <name type="scientific">Streblomastix strix</name>
    <dbReference type="NCBI Taxonomy" id="222440"/>
    <lineage>
        <taxon>Eukaryota</taxon>
        <taxon>Metamonada</taxon>
        <taxon>Preaxostyla</taxon>
        <taxon>Oxymonadida</taxon>
        <taxon>Streblomastigidae</taxon>
        <taxon>Streblomastix</taxon>
    </lineage>
</organism>
<reference evidence="1 2" key="1">
    <citation type="submission" date="2019-03" db="EMBL/GenBank/DDBJ databases">
        <title>Single cell metagenomics reveals metabolic interactions within the superorganism composed of flagellate Streblomastix strix and complex community of Bacteroidetes bacteria on its surface.</title>
        <authorList>
            <person name="Treitli S.C."/>
            <person name="Kolisko M."/>
            <person name="Husnik F."/>
            <person name="Keeling P."/>
            <person name="Hampl V."/>
        </authorList>
    </citation>
    <scope>NUCLEOTIDE SEQUENCE [LARGE SCALE GENOMIC DNA]</scope>
    <source>
        <strain evidence="1">ST1C</strain>
    </source>
</reference>
<dbReference type="AlphaFoldDB" id="A0A5J4V5T5"/>
<gene>
    <name evidence="1" type="ORF">EZS28_026572</name>
</gene>
<proteinExistence type="predicted"/>
<dbReference type="Proteomes" id="UP000324800">
    <property type="component" value="Unassembled WGS sequence"/>
</dbReference>